<dbReference type="GeneID" id="19017158"/>
<proteinExistence type="predicted"/>
<feature type="coiled-coil region" evidence="1">
    <location>
        <begin position="175"/>
        <end position="216"/>
    </location>
</feature>
<feature type="compositionally biased region" description="Polar residues" evidence="2">
    <location>
        <begin position="12"/>
        <end position="25"/>
    </location>
</feature>
<dbReference type="Proteomes" id="UP000198341">
    <property type="component" value="Chromosome 2"/>
</dbReference>
<keyword evidence="4" id="KW-1185">Reference proteome</keyword>
<dbReference type="EMBL" id="FO082277">
    <property type="protein sequence ID" value="CCO14719.1"/>
    <property type="molecule type" value="Genomic_DNA"/>
</dbReference>
<dbReference type="KEGG" id="bpg:Bathy02g00440"/>
<feature type="coiled-coil region" evidence="1">
    <location>
        <begin position="575"/>
        <end position="885"/>
    </location>
</feature>
<feature type="region of interest" description="Disordered" evidence="2">
    <location>
        <begin position="511"/>
        <end position="533"/>
    </location>
</feature>
<feature type="compositionally biased region" description="Polar residues" evidence="2">
    <location>
        <begin position="1330"/>
        <end position="1342"/>
    </location>
</feature>
<feature type="compositionally biased region" description="Polar residues" evidence="2">
    <location>
        <begin position="1368"/>
        <end position="1378"/>
    </location>
</feature>
<dbReference type="RefSeq" id="XP_007514479.1">
    <property type="nucleotide sequence ID" value="XM_007514417.1"/>
</dbReference>
<feature type="compositionally biased region" description="Basic and acidic residues" evidence="2">
    <location>
        <begin position="1282"/>
        <end position="1302"/>
    </location>
</feature>
<evidence type="ECO:0000256" key="1">
    <source>
        <dbReference type="SAM" id="Coils"/>
    </source>
</evidence>
<feature type="coiled-coil region" evidence="1">
    <location>
        <begin position="981"/>
        <end position="1022"/>
    </location>
</feature>
<reference evidence="3 4" key="1">
    <citation type="submission" date="2011-10" db="EMBL/GenBank/DDBJ databases">
        <authorList>
            <person name="Genoscope - CEA"/>
        </authorList>
    </citation>
    <scope>NUCLEOTIDE SEQUENCE [LARGE SCALE GENOMIC DNA]</scope>
    <source>
        <strain evidence="3 4">RCC 1105</strain>
    </source>
</reference>
<feature type="region of interest" description="Disordered" evidence="2">
    <location>
        <begin position="1"/>
        <end position="118"/>
    </location>
</feature>
<protein>
    <submittedName>
        <fullName evidence="3">Copper amine oxidase N-terminal domain protein</fullName>
    </submittedName>
</protein>
<sequence length="1460" mass="165754">MTTTREDEKRMTTASSKSPNTTTKNKSNEDDENDAMRKRRSPLSQVLSPNNASSPLHSGEYSDGGGNATTPTRRHLTTGELTRPSLKVYVEQMTTPPPSSSSPSIVDDDDNNNKRTTKSVEEIAEQLLKESNEGQTKTVLMDLLQTAKENASYKLMLERMKSDEVEYSLRSSRKMSEVTQVYETLKEDKMKAEMKIAKLEEEKKSLMTAAERARSANVDTDFGAAKTPLTAPAKQSSLSSSSSFRFATTSTVNDGNNNVGIFASPRWEAVKKSATETAERLRALSSEKGTAASPFTGGKARTMVIEDEEEDIFVDALNTVAQTQQLHRSKRMTAPTTAKPSVRAIEKTQNSIADALRDSNNEVEVKSLLASLDEYVLTLRERISTTTTMNSGEEASTSAPTRDQQQQPGDKNEEEEVLKIADKADTSIKSLFQLLFIKDNKKKEGEKEAIATKEKVDTKVDRVKSDLLKTFEEENDDAQNRLLKEQNERKKDNEKAVEALNKVQSLLDEKTDEAKRTVETLESERRKNEALQTQLGQKMKEIEDKKKSVASVSVQTEEVEESNSNSKFDEYESLVASLKEENEGKDVQMLQLQQELADSMSAKNVELSKLAKEYREQDEKVSELSHACATLADALESAEHEVEMLKERVKGGGEIEMKMESLKEALTERTHELNIAQSEKTEWEQKYEDLQSEMLFKVAALETLKKSFAELEANEKEVENMESRNGLLADEVEIFERLFEEEKQKKIDLISKYNEEKEDMLEMINHLGNDMKKYECEAFTWWTKAELENTRAADLEDEIERLQDELERVNEEQDERTELLLDVAKLKEEKRAVDEALEKVDTTNKTLNVRLKKSYERIQELDKEIESANSDCDFLRKEVDEANSRVKVLEAWCKETKVHGEIDDGDDDDTNISDSYDYAKIPARYEELKLENIELMEKLTASKAVEESLSQRLENTMHETDGLKDEAKTALMKSSEMQKMTENAVEKTAQMTSELEEATNEIQKLENLLAVSRRQVQTLEKQLAAPRGEIHQEAEMHPIYENEEDTSAIKEYFEAQNEELTALLASKASELTQMQAEIEILKNKSSLEEDAKTLRGENYELAVRHKATLERLTATMEEKEALEKSCEHYETTIENMQMVVKELKTEVEKLKAAPKETSQSTKTIEDGRPSSSEANATAVREKIIYVHNPQQHLPPHARHATTTEEDEMFYDVDDDFHQHRRQSRNAQRVSVYPLAPKGQLPPLHRNAIESYHLDAQRMRLRKECELEERELLRMKQEKRILSARMKEEKRSSSLNKESEKKSTKMKKSNSKKNSSSSATTSATSVDFPAQSLSFKTPSQTGAAKNDESSPPPSSSEILDGYKAPKNTPAETTEIPMNTNDDENASVLLETALTAKLVLENSRKADEKAKHYKKQARAAFKSLENISEEMRKMKQAFVKDQEETTMCITPLTESKFLMMRK</sequence>
<organism evidence="3 4">
    <name type="scientific">Bathycoccus prasinos</name>
    <dbReference type="NCBI Taxonomy" id="41875"/>
    <lineage>
        <taxon>Eukaryota</taxon>
        <taxon>Viridiplantae</taxon>
        <taxon>Chlorophyta</taxon>
        <taxon>Mamiellophyceae</taxon>
        <taxon>Mamiellales</taxon>
        <taxon>Bathycoccaceae</taxon>
        <taxon>Bathycoccus</taxon>
    </lineage>
</organism>
<feature type="region of interest" description="Disordered" evidence="2">
    <location>
        <begin position="1151"/>
        <end position="1174"/>
    </location>
</feature>
<feature type="compositionally biased region" description="Basic and acidic residues" evidence="2">
    <location>
        <begin position="511"/>
        <end position="529"/>
    </location>
</feature>
<name>K8EAH7_9CHLO</name>
<keyword evidence="1" id="KW-0175">Coiled coil</keyword>
<evidence type="ECO:0000313" key="4">
    <source>
        <dbReference type="Proteomes" id="UP000198341"/>
    </source>
</evidence>
<evidence type="ECO:0000313" key="3">
    <source>
        <dbReference type="EMBL" id="CCO14719.1"/>
    </source>
</evidence>
<feature type="compositionally biased region" description="Polar residues" evidence="2">
    <location>
        <begin position="42"/>
        <end position="56"/>
    </location>
</feature>
<accession>K8EAH7</accession>
<feature type="region of interest" description="Disordered" evidence="2">
    <location>
        <begin position="1282"/>
        <end position="1379"/>
    </location>
</feature>
<feature type="compositionally biased region" description="Polar residues" evidence="2">
    <location>
        <begin position="386"/>
        <end position="409"/>
    </location>
</feature>
<gene>
    <name evidence="3" type="ORF">Bathy02g00440</name>
</gene>
<feature type="region of interest" description="Disordered" evidence="2">
    <location>
        <begin position="386"/>
        <end position="415"/>
    </location>
</feature>
<feature type="compositionally biased region" description="Low complexity" evidence="2">
    <location>
        <begin position="1311"/>
        <end position="1324"/>
    </location>
</feature>
<feature type="compositionally biased region" description="Basic and acidic residues" evidence="2">
    <location>
        <begin position="1"/>
        <end position="11"/>
    </location>
</feature>
<evidence type="ECO:0000256" key="2">
    <source>
        <dbReference type="SAM" id="MobiDB-lite"/>
    </source>
</evidence>